<name>A0ABT5DL47_9BACT</name>
<dbReference type="InterPro" id="IPR024163">
    <property type="entry name" value="Aerotolerance_reg_N"/>
</dbReference>
<feature type="transmembrane region" description="Helical" evidence="2">
    <location>
        <begin position="56"/>
        <end position="74"/>
    </location>
</feature>
<dbReference type="Gene3D" id="3.40.50.410">
    <property type="entry name" value="von Willebrand factor, type A domain"/>
    <property type="match status" value="1"/>
</dbReference>
<dbReference type="CDD" id="cd03143">
    <property type="entry name" value="A4_beta-galactosidase_middle_domain"/>
    <property type="match status" value="1"/>
</dbReference>
<feature type="region of interest" description="Disordered" evidence="1">
    <location>
        <begin position="588"/>
        <end position="607"/>
    </location>
</feature>
<evidence type="ECO:0000259" key="3">
    <source>
        <dbReference type="Pfam" id="PF07584"/>
    </source>
</evidence>
<dbReference type="InterPro" id="IPR029062">
    <property type="entry name" value="Class_I_gatase-like"/>
</dbReference>
<gene>
    <name evidence="4" type="ORF">POL68_31785</name>
</gene>
<protein>
    <submittedName>
        <fullName evidence="4">BatA domain-containing protein</fullName>
    </submittedName>
</protein>
<evidence type="ECO:0000256" key="2">
    <source>
        <dbReference type="SAM" id="Phobius"/>
    </source>
</evidence>
<feature type="transmembrane region" description="Helical" evidence="2">
    <location>
        <begin position="6"/>
        <end position="24"/>
    </location>
</feature>
<evidence type="ECO:0000313" key="5">
    <source>
        <dbReference type="Proteomes" id="UP001221838"/>
    </source>
</evidence>
<keyword evidence="2" id="KW-0472">Membrane</keyword>
<dbReference type="Gene3D" id="3.40.50.880">
    <property type="match status" value="1"/>
</dbReference>
<dbReference type="InterPro" id="IPR036465">
    <property type="entry name" value="vWFA_dom_sf"/>
</dbReference>
<dbReference type="PANTHER" id="PTHR37464:SF1">
    <property type="entry name" value="BLL2463 PROTEIN"/>
    <property type="match status" value="1"/>
</dbReference>
<dbReference type="InterPro" id="IPR011933">
    <property type="entry name" value="Double_TM_dom"/>
</dbReference>
<organism evidence="4 5">
    <name type="scientific">Stigmatella ashevillensis</name>
    <dbReference type="NCBI Taxonomy" id="2995309"/>
    <lineage>
        <taxon>Bacteria</taxon>
        <taxon>Pseudomonadati</taxon>
        <taxon>Myxococcota</taxon>
        <taxon>Myxococcia</taxon>
        <taxon>Myxococcales</taxon>
        <taxon>Cystobacterineae</taxon>
        <taxon>Archangiaceae</taxon>
        <taxon>Stigmatella</taxon>
    </lineage>
</organism>
<dbReference type="Proteomes" id="UP001221838">
    <property type="component" value="Unassembled WGS sequence"/>
</dbReference>
<dbReference type="NCBIfam" id="TIGR02226">
    <property type="entry name" value="two_anch"/>
    <property type="match status" value="1"/>
</dbReference>
<reference evidence="4 5" key="1">
    <citation type="submission" date="2022-11" db="EMBL/GenBank/DDBJ databases">
        <title>Minimal conservation of predation-associated metabolite biosynthetic gene clusters underscores biosynthetic potential of Myxococcota including descriptions for ten novel species: Archangium lansinium sp. nov., Myxococcus landrumus sp. nov., Nannocystis bai.</title>
        <authorList>
            <person name="Ahearne A."/>
            <person name="Stevens C."/>
            <person name="Dowd S."/>
        </authorList>
    </citation>
    <scope>NUCLEOTIDE SEQUENCE [LARGE SCALE GENOMIC DNA]</scope>
    <source>
        <strain evidence="4 5">NCWAL01</strain>
    </source>
</reference>
<dbReference type="EMBL" id="JAQNDM010000002">
    <property type="protein sequence ID" value="MDC0713087.1"/>
    <property type="molecule type" value="Genomic_DNA"/>
</dbReference>
<accession>A0ABT5DL47</accession>
<sequence>MTFGNPWMLLGALGALIPVLVHLFDRRRPRPHPFPTMAFVLRSQKRTASRLKLKRLLLYALRTLVLLAIPLALARPELRQDAAAAAAAAKGPAATAVVLDASLSMRWAEGTSLFERGRDEARDALSDLLPEEPSTVLLCTAAPSAPPPLGFDRARLRGMIDEAKPTYGPADLGRCMDLAARALEENPMPGKRLVLISDMAASAFRLEAPPPTVKGPTGAAVRPEVVLRNVAENREALPNHALVDLKVEPALQAGPRAFQFTFTVKNHGPDALKDLEAAVRTGETVLAKGFVDVPANGTAQKTLTVRFAQGGTVEGSVTLAPDALPEDDRRGFVLPVPRALKALVVNGAPHATRYRDEAFFVEAALSAPGSPVEVSVRDTEAGLREDFSTYDVVLLLNVPAPGPDEAQRLAAFVEAGGGLFVSMGDRVDPEAYNSRLGALLPRPLRLVRTSAEREDPDAETKSAKLAKMEVEHPLFAPFTGRAEEGLVGARFYRYMLLEADSPATPGASQVLATYEDGAPAVAVARRGKGRVALFTSTVDRDWSDFSIRTSFLPLMQRFAAYLTGSLEERQEQRVRVGETAVLRPETGQTLAGVRSPEGTEVPVKTQQDGAVSVGPLAEPGTYTVLGSDGKALPALAFAVTLDPAESDLTRVPEETLTAYFGEETVTASSGEAERPKVPLWTWLIVAACAAFFLEGTLLRN</sequence>
<proteinExistence type="predicted"/>
<feature type="domain" description="Aerotolerance regulator N-terminal" evidence="3">
    <location>
        <begin position="1"/>
        <end position="76"/>
    </location>
</feature>
<keyword evidence="2" id="KW-0812">Transmembrane</keyword>
<dbReference type="Pfam" id="PF07584">
    <property type="entry name" value="BatA"/>
    <property type="match status" value="1"/>
</dbReference>
<evidence type="ECO:0000256" key="1">
    <source>
        <dbReference type="SAM" id="MobiDB-lite"/>
    </source>
</evidence>
<comment type="caution">
    <text evidence="4">The sequence shown here is derived from an EMBL/GenBank/DDBJ whole genome shotgun (WGS) entry which is preliminary data.</text>
</comment>
<evidence type="ECO:0000313" key="4">
    <source>
        <dbReference type="EMBL" id="MDC0713087.1"/>
    </source>
</evidence>
<dbReference type="SUPFAM" id="SSF52317">
    <property type="entry name" value="Class I glutamine amidotransferase-like"/>
    <property type="match status" value="1"/>
</dbReference>
<keyword evidence="5" id="KW-1185">Reference proteome</keyword>
<dbReference type="PANTHER" id="PTHR37464">
    <property type="entry name" value="BLL2463 PROTEIN"/>
    <property type="match status" value="1"/>
</dbReference>
<dbReference type="RefSeq" id="WP_272143274.1">
    <property type="nucleotide sequence ID" value="NZ_JAQNDM010000002.1"/>
</dbReference>
<keyword evidence="2" id="KW-1133">Transmembrane helix</keyword>